<sequence>MDNKILIEAKDICLKLGGKQILDKVDIRLHKGEIVTLIGPNGAGKSTLVRVILGLIKHDSGEVRLAATLRIGYMPQRLTIDPVLPLTVRRFLTLAQRSSKTELIAALTEVGAERLLDSAMQTLSGGETQRVLLARAMLRKPDLLILDEPVQGVDITGQEELYRLIGTIRKRHGCGILMISHDLHLVMSATDQVLCLNRHVCCSGHPDKVRLDPSYVALFGQTPVLMPYSHQHDHSHNAHGDIIDEHKGCKHG</sequence>
<proteinExistence type="predicted"/>
<keyword evidence="1" id="KW-0813">Transport</keyword>
<keyword evidence="8" id="KW-0406">Ion transport</keyword>
<dbReference type="SUPFAM" id="SSF52540">
    <property type="entry name" value="P-loop containing nucleoside triphosphate hydrolases"/>
    <property type="match status" value="1"/>
</dbReference>
<dbReference type="GO" id="GO:0005524">
    <property type="term" value="F:ATP binding"/>
    <property type="evidence" value="ECO:0007669"/>
    <property type="project" value="UniProtKB-KW"/>
</dbReference>
<dbReference type="EMBL" id="DRNF01000136">
    <property type="protein sequence ID" value="HHJ80416.1"/>
    <property type="molecule type" value="Genomic_DNA"/>
</dbReference>
<dbReference type="GO" id="GO:0016887">
    <property type="term" value="F:ATP hydrolysis activity"/>
    <property type="evidence" value="ECO:0007669"/>
    <property type="project" value="InterPro"/>
</dbReference>
<keyword evidence="6" id="KW-0864">Zinc transport</keyword>
<dbReference type="PANTHER" id="PTHR42734:SF9">
    <property type="entry name" value="ZINC IMPORT ATP-BINDING PROTEIN ZNUC"/>
    <property type="match status" value="1"/>
</dbReference>
<keyword evidence="4" id="KW-0862">Zinc</keyword>
<dbReference type="Pfam" id="PF00005">
    <property type="entry name" value="ABC_tran"/>
    <property type="match status" value="1"/>
</dbReference>
<keyword evidence="9" id="KW-0472">Membrane</keyword>
<dbReference type="PROSITE" id="PS50893">
    <property type="entry name" value="ABC_TRANSPORTER_2"/>
    <property type="match status" value="1"/>
</dbReference>
<keyword evidence="7" id="KW-1278">Translocase</keyword>
<dbReference type="NCBIfam" id="NF007090">
    <property type="entry name" value="PRK09544.1"/>
    <property type="match status" value="1"/>
</dbReference>
<dbReference type="InterPro" id="IPR050153">
    <property type="entry name" value="Metal_Ion_Import_ABC"/>
</dbReference>
<comment type="caution">
    <text evidence="11">The sequence shown here is derived from an EMBL/GenBank/DDBJ whole genome shotgun (WGS) entry which is preliminary data.</text>
</comment>
<evidence type="ECO:0000256" key="2">
    <source>
        <dbReference type="ARBA" id="ARBA00022475"/>
    </source>
</evidence>
<evidence type="ECO:0000256" key="4">
    <source>
        <dbReference type="ARBA" id="ARBA00022833"/>
    </source>
</evidence>
<dbReference type="PANTHER" id="PTHR42734">
    <property type="entry name" value="METAL TRANSPORT SYSTEM ATP-BINDING PROTEIN TM_0124-RELATED"/>
    <property type="match status" value="1"/>
</dbReference>
<dbReference type="InterPro" id="IPR003593">
    <property type="entry name" value="AAA+_ATPase"/>
</dbReference>
<accession>A0A832J6A1</accession>
<evidence type="ECO:0000256" key="5">
    <source>
        <dbReference type="ARBA" id="ARBA00022840"/>
    </source>
</evidence>
<feature type="domain" description="ABC transporter" evidence="10">
    <location>
        <begin position="7"/>
        <end position="222"/>
    </location>
</feature>
<evidence type="ECO:0000259" key="10">
    <source>
        <dbReference type="PROSITE" id="PS50893"/>
    </source>
</evidence>
<gene>
    <name evidence="11" type="primary">znuC</name>
    <name evidence="11" type="ORF">ENJ65_02150</name>
</gene>
<dbReference type="InterPro" id="IPR003439">
    <property type="entry name" value="ABC_transporter-like_ATP-bd"/>
</dbReference>
<dbReference type="SMART" id="SM00382">
    <property type="entry name" value="AAA"/>
    <property type="match status" value="1"/>
</dbReference>
<dbReference type="GO" id="GO:0010043">
    <property type="term" value="P:response to zinc ion"/>
    <property type="evidence" value="ECO:0007669"/>
    <property type="project" value="TreeGrafter"/>
</dbReference>
<reference evidence="11" key="1">
    <citation type="journal article" date="2020" name="mSystems">
        <title>Genome- and Community-Level Interaction Insights into Carbon Utilization and Element Cycling Functions of Hydrothermarchaeota in Hydrothermal Sediment.</title>
        <authorList>
            <person name="Zhou Z."/>
            <person name="Liu Y."/>
            <person name="Xu W."/>
            <person name="Pan J."/>
            <person name="Luo Z.H."/>
            <person name="Li M."/>
        </authorList>
    </citation>
    <scope>NUCLEOTIDE SEQUENCE [LARGE SCALE GENOMIC DNA]</scope>
    <source>
        <strain evidence="11">HyVt-505</strain>
    </source>
</reference>
<protein>
    <submittedName>
        <fullName evidence="11">Zinc ABC transporter ATP-binding protein ZnuC</fullName>
    </submittedName>
</protein>
<evidence type="ECO:0000313" key="11">
    <source>
        <dbReference type="EMBL" id="HHJ80416.1"/>
    </source>
</evidence>
<keyword evidence="5 11" id="KW-0067">ATP-binding</keyword>
<dbReference type="Gene3D" id="3.40.50.300">
    <property type="entry name" value="P-loop containing nucleotide triphosphate hydrolases"/>
    <property type="match status" value="1"/>
</dbReference>
<organism evidence="11">
    <name type="scientific">Candidatus Tenderia electrophaga</name>
    <dbReference type="NCBI Taxonomy" id="1748243"/>
    <lineage>
        <taxon>Bacteria</taxon>
        <taxon>Pseudomonadati</taxon>
        <taxon>Pseudomonadota</taxon>
        <taxon>Gammaproteobacteria</taxon>
        <taxon>Candidatus Tenderiales</taxon>
        <taxon>Candidatus Tenderiaceae</taxon>
        <taxon>Candidatus Tenderia</taxon>
    </lineage>
</organism>
<keyword evidence="2" id="KW-1003">Cell membrane</keyword>
<dbReference type="GO" id="GO:0006829">
    <property type="term" value="P:zinc ion transport"/>
    <property type="evidence" value="ECO:0007669"/>
    <property type="project" value="UniProtKB-KW"/>
</dbReference>
<evidence type="ECO:0000256" key="8">
    <source>
        <dbReference type="ARBA" id="ARBA00023065"/>
    </source>
</evidence>
<dbReference type="InterPro" id="IPR027417">
    <property type="entry name" value="P-loop_NTPase"/>
</dbReference>
<evidence type="ECO:0000256" key="9">
    <source>
        <dbReference type="ARBA" id="ARBA00023136"/>
    </source>
</evidence>
<name>A0A832J6A1_9GAMM</name>
<keyword evidence="3" id="KW-0547">Nucleotide-binding</keyword>
<evidence type="ECO:0000256" key="1">
    <source>
        <dbReference type="ARBA" id="ARBA00022448"/>
    </source>
</evidence>
<evidence type="ECO:0000256" key="7">
    <source>
        <dbReference type="ARBA" id="ARBA00022967"/>
    </source>
</evidence>
<evidence type="ECO:0000256" key="6">
    <source>
        <dbReference type="ARBA" id="ARBA00022906"/>
    </source>
</evidence>
<dbReference type="FunFam" id="3.40.50.300:FF:000392">
    <property type="entry name" value="Zinc import ATP-binding protein ZnuC"/>
    <property type="match status" value="1"/>
</dbReference>
<dbReference type="AlphaFoldDB" id="A0A832J6A1"/>
<evidence type="ECO:0000256" key="3">
    <source>
        <dbReference type="ARBA" id="ARBA00022741"/>
    </source>
</evidence>
<dbReference type="Proteomes" id="UP000885832">
    <property type="component" value="Unassembled WGS sequence"/>
</dbReference>